<evidence type="ECO:0000313" key="2">
    <source>
        <dbReference type="EMBL" id="KAK8539330.1"/>
    </source>
</evidence>
<protein>
    <submittedName>
        <fullName evidence="2">Uncharacterized protein</fullName>
    </submittedName>
</protein>
<dbReference type="EMBL" id="JBBPBM010000026">
    <property type="protein sequence ID" value="KAK8539330.1"/>
    <property type="molecule type" value="Genomic_DNA"/>
</dbReference>
<gene>
    <name evidence="2" type="ORF">V6N12_042959</name>
</gene>
<feature type="compositionally biased region" description="Basic residues" evidence="1">
    <location>
        <begin position="76"/>
        <end position="86"/>
    </location>
</feature>
<evidence type="ECO:0000256" key="1">
    <source>
        <dbReference type="SAM" id="MobiDB-lite"/>
    </source>
</evidence>
<reference evidence="2 3" key="1">
    <citation type="journal article" date="2024" name="G3 (Bethesda)">
        <title>Genome assembly of Hibiscus sabdariffa L. provides insights into metabolisms of medicinal natural products.</title>
        <authorList>
            <person name="Kim T."/>
        </authorList>
    </citation>
    <scope>NUCLEOTIDE SEQUENCE [LARGE SCALE GENOMIC DNA]</scope>
    <source>
        <strain evidence="2">TK-2024</strain>
        <tissue evidence="2">Old leaves</tissue>
    </source>
</reference>
<dbReference type="Proteomes" id="UP001472677">
    <property type="component" value="Unassembled WGS sequence"/>
</dbReference>
<evidence type="ECO:0000313" key="3">
    <source>
        <dbReference type="Proteomes" id="UP001472677"/>
    </source>
</evidence>
<feature type="compositionally biased region" description="Polar residues" evidence="1">
    <location>
        <begin position="145"/>
        <end position="154"/>
    </location>
</feature>
<organism evidence="2 3">
    <name type="scientific">Hibiscus sabdariffa</name>
    <name type="common">roselle</name>
    <dbReference type="NCBI Taxonomy" id="183260"/>
    <lineage>
        <taxon>Eukaryota</taxon>
        <taxon>Viridiplantae</taxon>
        <taxon>Streptophyta</taxon>
        <taxon>Embryophyta</taxon>
        <taxon>Tracheophyta</taxon>
        <taxon>Spermatophyta</taxon>
        <taxon>Magnoliopsida</taxon>
        <taxon>eudicotyledons</taxon>
        <taxon>Gunneridae</taxon>
        <taxon>Pentapetalae</taxon>
        <taxon>rosids</taxon>
        <taxon>malvids</taxon>
        <taxon>Malvales</taxon>
        <taxon>Malvaceae</taxon>
        <taxon>Malvoideae</taxon>
        <taxon>Hibiscus</taxon>
    </lineage>
</organism>
<feature type="region of interest" description="Disordered" evidence="1">
    <location>
        <begin position="1"/>
        <end position="154"/>
    </location>
</feature>
<name>A0ABR2DHT4_9ROSI</name>
<sequence>MQEALASHTLVREPPKGMEHIKLATHSHAPQGQGRTIPHPETKANPHSVSQDQGRTQANQHPPNAGWGQVAVGGRRLAHHTRTRPKRSMERTMASMGAKQVTHIAIGGKQVEQATRAGQYGGEPLQRGESRNHPGHKRGPKSARSPGNEQETPA</sequence>
<keyword evidence="3" id="KW-1185">Reference proteome</keyword>
<feature type="compositionally biased region" description="Basic and acidic residues" evidence="1">
    <location>
        <begin position="10"/>
        <end position="22"/>
    </location>
</feature>
<accession>A0ABR2DHT4</accession>
<proteinExistence type="predicted"/>
<comment type="caution">
    <text evidence="2">The sequence shown here is derived from an EMBL/GenBank/DDBJ whole genome shotgun (WGS) entry which is preliminary data.</text>
</comment>
<feature type="compositionally biased region" description="Polar residues" evidence="1">
    <location>
        <begin position="45"/>
        <end position="62"/>
    </location>
</feature>